<reference evidence="3 4" key="1">
    <citation type="submission" date="2018-06" db="EMBL/GenBank/DDBJ databases">
        <title>Genomic Encyclopedia of Type Strains, Phase I: the one thousand microbial genomes (KMG-I) project.</title>
        <authorList>
            <person name="Kyrpides N."/>
        </authorList>
    </citation>
    <scope>NUCLEOTIDE SEQUENCE [LARGE SCALE GENOMIC DNA]</scope>
    <source>
        <strain evidence="3 4">DSM 19573</strain>
    </source>
</reference>
<dbReference type="GO" id="GO:0004527">
    <property type="term" value="F:exonuclease activity"/>
    <property type="evidence" value="ECO:0007669"/>
    <property type="project" value="UniProtKB-KW"/>
</dbReference>
<evidence type="ECO:0000313" key="3">
    <source>
        <dbReference type="EMBL" id="PYG86983.1"/>
    </source>
</evidence>
<dbReference type="InterPro" id="IPR022765">
    <property type="entry name" value="Dna2/Cas4_DUF83"/>
</dbReference>
<dbReference type="Pfam" id="PF01930">
    <property type="entry name" value="Cas_Cas4"/>
    <property type="match status" value="1"/>
</dbReference>
<sequence length="165" mass="19594">MKVTGTIVNYYFHCKRQCWLFANRINMEDNSEDVHIGKVLHELKCQDGSGQRELSVENIKMDKITKEYVVENKKSDADINATSWQLLYYLKVLKDKGVFKKGKIEVEEKNKQDRRFHYIELTSEKEKELEKVLEDIVFLIESDSIPPFKFEPKCKKCAYYEYCCL</sequence>
<keyword evidence="3" id="KW-0269">Exonuclease</keyword>
<keyword evidence="1" id="KW-0378">Hydrolase</keyword>
<accession>A0A318XKT2</accession>
<dbReference type="InterPro" id="IPR011604">
    <property type="entry name" value="PDDEXK-like_dom_sf"/>
</dbReference>
<dbReference type="EMBL" id="QKMR01000015">
    <property type="protein sequence ID" value="PYG86983.1"/>
    <property type="molecule type" value="Genomic_DNA"/>
</dbReference>
<dbReference type="RefSeq" id="WP_110462621.1">
    <property type="nucleotide sequence ID" value="NZ_QKMR01000015.1"/>
</dbReference>
<proteinExistence type="predicted"/>
<protein>
    <submittedName>
        <fullName evidence="3">CRISPR-associated exonuclease Cas4</fullName>
    </submittedName>
</protein>
<name>A0A318XKT2_9FIRM</name>
<gene>
    <name evidence="3" type="ORF">LY28_02605</name>
</gene>
<dbReference type="Proteomes" id="UP000248132">
    <property type="component" value="Unassembled WGS sequence"/>
</dbReference>
<dbReference type="PANTHER" id="PTHR37168:SF2">
    <property type="entry name" value="CRISPR-ASSOCIATED EXONUCLEASE CAS4"/>
    <property type="match status" value="1"/>
</dbReference>
<keyword evidence="4" id="KW-1185">Reference proteome</keyword>
<feature type="domain" description="DUF83" evidence="2">
    <location>
        <begin position="4"/>
        <end position="164"/>
    </location>
</feature>
<organism evidence="3 4">
    <name type="scientific">Ruminiclostridium sufflavum DSM 19573</name>
    <dbReference type="NCBI Taxonomy" id="1121337"/>
    <lineage>
        <taxon>Bacteria</taxon>
        <taxon>Bacillati</taxon>
        <taxon>Bacillota</taxon>
        <taxon>Clostridia</taxon>
        <taxon>Eubacteriales</taxon>
        <taxon>Oscillospiraceae</taxon>
        <taxon>Ruminiclostridium</taxon>
    </lineage>
</organism>
<evidence type="ECO:0000313" key="4">
    <source>
        <dbReference type="Proteomes" id="UP000248132"/>
    </source>
</evidence>
<comment type="caution">
    <text evidence="3">The sequence shown here is derived from an EMBL/GenBank/DDBJ whole genome shotgun (WGS) entry which is preliminary data.</text>
</comment>
<evidence type="ECO:0000259" key="2">
    <source>
        <dbReference type="Pfam" id="PF01930"/>
    </source>
</evidence>
<dbReference type="Gene3D" id="3.90.320.10">
    <property type="match status" value="1"/>
</dbReference>
<dbReference type="PANTHER" id="PTHR37168">
    <property type="entry name" value="CRISPR-ASSOCIATED EXONUCLEASE CAS4"/>
    <property type="match status" value="1"/>
</dbReference>
<dbReference type="AlphaFoldDB" id="A0A318XKT2"/>
<keyword evidence="3" id="KW-0540">Nuclease</keyword>
<evidence type="ECO:0000256" key="1">
    <source>
        <dbReference type="ARBA" id="ARBA00022801"/>
    </source>
</evidence>
<dbReference type="OrthoDB" id="9794720at2"/>